<sequence>MIKKLKSLTQRAAQAIKNDTPSAELTEIKREVGERIHQVEVELKTKEQEIEAAMIDGDLDGLRAIRHQEAELKDEDKVLHRQNSDLHRAIRNAEGEEAMKSAEKLRKELGKALDQAEKAQAILQQAQASAREVAKARETAAYIGESLLFDSATIRSLAELAFKHDTEQKQIMIDLGIRDAMIAERG</sequence>
<dbReference type="Proteomes" id="UP000539350">
    <property type="component" value="Unassembled WGS sequence"/>
</dbReference>
<comment type="caution">
    <text evidence="2">The sequence shown here is derived from an EMBL/GenBank/DDBJ whole genome shotgun (WGS) entry which is preliminary data.</text>
</comment>
<feature type="coiled-coil region" evidence="1">
    <location>
        <begin position="29"/>
        <end position="56"/>
    </location>
</feature>
<protein>
    <recommendedName>
        <fullName evidence="4">PspA/IM30 family protein</fullName>
    </recommendedName>
</protein>
<dbReference type="EMBL" id="JACFXU010000013">
    <property type="protein sequence ID" value="MBA6412384.1"/>
    <property type="molecule type" value="Genomic_DNA"/>
</dbReference>
<gene>
    <name evidence="2" type="ORF">H2508_04590</name>
</gene>
<feature type="coiled-coil region" evidence="1">
    <location>
        <begin position="99"/>
        <end position="136"/>
    </location>
</feature>
<keyword evidence="1" id="KW-0175">Coiled coil</keyword>
<accession>A0A7W2YJ92</accession>
<evidence type="ECO:0000256" key="1">
    <source>
        <dbReference type="SAM" id="Coils"/>
    </source>
</evidence>
<evidence type="ECO:0000313" key="3">
    <source>
        <dbReference type="Proteomes" id="UP000539350"/>
    </source>
</evidence>
<dbReference type="RefSeq" id="WP_182169302.1">
    <property type="nucleotide sequence ID" value="NZ_JACFXU010000013.1"/>
</dbReference>
<reference evidence="2 3" key="1">
    <citation type="submission" date="2020-07" db="EMBL/GenBank/DDBJ databases">
        <title>Halieaceae bacterium, F7430, whole genome shotgun sequencing project.</title>
        <authorList>
            <person name="Jiang S."/>
            <person name="Liu Z.W."/>
            <person name="Du Z.J."/>
        </authorList>
    </citation>
    <scope>NUCLEOTIDE SEQUENCE [LARGE SCALE GENOMIC DNA]</scope>
    <source>
        <strain evidence="2 3">F7430</strain>
    </source>
</reference>
<name>A0A7W2YJ92_9GAMM</name>
<dbReference type="AlphaFoldDB" id="A0A7W2YJ92"/>
<evidence type="ECO:0008006" key="4">
    <source>
        <dbReference type="Google" id="ProtNLM"/>
    </source>
</evidence>
<evidence type="ECO:0000313" key="2">
    <source>
        <dbReference type="EMBL" id="MBA6412384.1"/>
    </source>
</evidence>
<keyword evidence="3" id="KW-1185">Reference proteome</keyword>
<proteinExistence type="predicted"/>
<organism evidence="2 3">
    <name type="scientific">Sediminihaliea albiluteola</name>
    <dbReference type="NCBI Taxonomy" id="2758564"/>
    <lineage>
        <taxon>Bacteria</taxon>
        <taxon>Pseudomonadati</taxon>
        <taxon>Pseudomonadota</taxon>
        <taxon>Gammaproteobacteria</taxon>
        <taxon>Cellvibrionales</taxon>
        <taxon>Halieaceae</taxon>
        <taxon>Sediminihaliea</taxon>
    </lineage>
</organism>